<protein>
    <submittedName>
        <fullName evidence="4">Uncharacterized protein LOC126912435 isoform X1</fullName>
    </submittedName>
</protein>
<dbReference type="AlphaFoldDB" id="A0A9R0F521"/>
<accession>A0A9R0F521</accession>
<feature type="domain" description="Integrase catalytic" evidence="2">
    <location>
        <begin position="1"/>
        <end position="92"/>
    </location>
</feature>
<keyword evidence="3" id="KW-1185">Reference proteome</keyword>
<evidence type="ECO:0000256" key="1">
    <source>
        <dbReference type="SAM" id="MobiDB-lite"/>
    </source>
</evidence>
<dbReference type="InterPro" id="IPR012337">
    <property type="entry name" value="RNaseH-like_sf"/>
</dbReference>
<name>A0A9R0F521_SPOFR</name>
<gene>
    <name evidence="4" type="primary">LOC126912435</name>
</gene>
<dbReference type="GO" id="GO:0003676">
    <property type="term" value="F:nucleic acid binding"/>
    <property type="evidence" value="ECO:0007669"/>
    <property type="project" value="InterPro"/>
</dbReference>
<dbReference type="InterPro" id="IPR036397">
    <property type="entry name" value="RNaseH_sf"/>
</dbReference>
<evidence type="ECO:0000313" key="3">
    <source>
        <dbReference type="Proteomes" id="UP000829999"/>
    </source>
</evidence>
<evidence type="ECO:0000259" key="2">
    <source>
        <dbReference type="PROSITE" id="PS50994"/>
    </source>
</evidence>
<reference evidence="4" key="1">
    <citation type="submission" date="2025-08" db="UniProtKB">
        <authorList>
            <consortium name="RefSeq"/>
        </authorList>
    </citation>
    <scope>IDENTIFICATION</scope>
    <source>
        <tissue evidence="4">Whole larval tissue</tissue>
    </source>
</reference>
<dbReference type="PROSITE" id="PS50994">
    <property type="entry name" value="INTEGRASE"/>
    <property type="match status" value="1"/>
</dbReference>
<dbReference type="PANTHER" id="PTHR37984">
    <property type="entry name" value="PROTEIN CBG26694"/>
    <property type="match status" value="1"/>
</dbReference>
<evidence type="ECO:0000313" key="4">
    <source>
        <dbReference type="RefSeq" id="XP_050560503.1"/>
    </source>
</evidence>
<dbReference type="PANTHER" id="PTHR37984:SF5">
    <property type="entry name" value="PROTEIN NYNRIN-LIKE"/>
    <property type="match status" value="1"/>
</dbReference>
<dbReference type="SUPFAM" id="SSF53098">
    <property type="entry name" value="Ribonuclease H-like"/>
    <property type="match status" value="1"/>
</dbReference>
<dbReference type="GeneID" id="126912435"/>
<sequence length="285" mass="32063">MVTDKGRMFESKEFVAWINELGCNLHYITPEMHQANDQAERYMRTILNMLRIQANHKNLQWTETLWKLQLVLNITRQKTTQVSPLNLLIGTESTTPVVRALVRDVAIEGLAPNREALREITRSRARELLSNNQIKQDEQVNQRRSTPRQFNVDDLVFVIKYSQLAGKLDSGMRGPYKVVEVLPSGRYTLRLLGGSYGKTTQAAAQFIVPWRGEWSPETCAAFFENETNDDEETEAQIEFAPTAALSMPLLDEGVVTDPPTSPVAGPSGITRRNCVEDDSPSGEAV</sequence>
<dbReference type="RefSeq" id="XP_050560503.1">
    <property type="nucleotide sequence ID" value="XM_050704546.1"/>
</dbReference>
<dbReference type="OrthoDB" id="417598at2759"/>
<organism evidence="3 4">
    <name type="scientific">Spodoptera frugiperda</name>
    <name type="common">Fall armyworm</name>
    <dbReference type="NCBI Taxonomy" id="7108"/>
    <lineage>
        <taxon>Eukaryota</taxon>
        <taxon>Metazoa</taxon>
        <taxon>Ecdysozoa</taxon>
        <taxon>Arthropoda</taxon>
        <taxon>Hexapoda</taxon>
        <taxon>Insecta</taxon>
        <taxon>Pterygota</taxon>
        <taxon>Neoptera</taxon>
        <taxon>Endopterygota</taxon>
        <taxon>Lepidoptera</taxon>
        <taxon>Glossata</taxon>
        <taxon>Ditrysia</taxon>
        <taxon>Noctuoidea</taxon>
        <taxon>Noctuidae</taxon>
        <taxon>Amphipyrinae</taxon>
        <taxon>Spodoptera</taxon>
    </lineage>
</organism>
<dbReference type="InterPro" id="IPR001584">
    <property type="entry name" value="Integrase_cat-core"/>
</dbReference>
<proteinExistence type="predicted"/>
<dbReference type="Gene3D" id="3.30.420.10">
    <property type="entry name" value="Ribonuclease H-like superfamily/Ribonuclease H"/>
    <property type="match status" value="1"/>
</dbReference>
<dbReference type="InterPro" id="IPR050951">
    <property type="entry name" value="Retrovirus_Pol_polyprotein"/>
</dbReference>
<dbReference type="GO" id="GO:0015074">
    <property type="term" value="P:DNA integration"/>
    <property type="evidence" value="ECO:0007669"/>
    <property type="project" value="InterPro"/>
</dbReference>
<feature type="compositionally biased region" description="Acidic residues" evidence="1">
    <location>
        <begin position="276"/>
        <end position="285"/>
    </location>
</feature>
<feature type="region of interest" description="Disordered" evidence="1">
    <location>
        <begin position="252"/>
        <end position="285"/>
    </location>
</feature>
<dbReference type="Proteomes" id="UP000829999">
    <property type="component" value="Chromosome 25"/>
</dbReference>